<dbReference type="InterPro" id="IPR036388">
    <property type="entry name" value="WH-like_DNA-bd_sf"/>
</dbReference>
<dbReference type="Gene3D" id="1.10.10.10">
    <property type="entry name" value="Winged helix-like DNA-binding domain superfamily/Winged helix DNA-binding domain"/>
    <property type="match status" value="1"/>
</dbReference>
<dbReference type="GeneID" id="91406239"/>
<dbReference type="GO" id="GO:0003700">
    <property type="term" value="F:DNA-binding transcription factor activity"/>
    <property type="evidence" value="ECO:0007669"/>
    <property type="project" value="InterPro"/>
</dbReference>
<dbReference type="EMBL" id="ASYR01000074">
    <property type="protein sequence ID" value="KAF0646065.1"/>
    <property type="molecule type" value="Genomic_DNA"/>
</dbReference>
<reference evidence="5 8" key="1">
    <citation type="submission" date="2013-05" db="EMBL/GenBank/DDBJ databases">
        <title>Genome Sequence of Streptomyces fradiae.</title>
        <authorList>
            <person name="Kirby R."/>
        </authorList>
    </citation>
    <scope>NUCLEOTIDE SEQUENCE [LARGE SCALE GENOMIC DNA]</scope>
    <source>
        <strain evidence="5 8">ATCC 10745</strain>
    </source>
</reference>
<organism evidence="6 7">
    <name type="scientific">Streptomyces fradiae ATCC 10745 = DSM 40063</name>
    <dbReference type="NCBI Taxonomy" id="1319510"/>
    <lineage>
        <taxon>Bacteria</taxon>
        <taxon>Bacillati</taxon>
        <taxon>Actinomycetota</taxon>
        <taxon>Actinomycetes</taxon>
        <taxon>Kitasatosporales</taxon>
        <taxon>Streptomycetaceae</taxon>
        <taxon>Streptomyces</taxon>
    </lineage>
</organism>
<keyword evidence="8" id="KW-1185">Reference proteome</keyword>
<keyword evidence="2" id="KW-0238">DNA-binding</keyword>
<dbReference type="InterPro" id="IPR036390">
    <property type="entry name" value="WH_DNA-bd_sf"/>
</dbReference>
<dbReference type="RefSeq" id="WP_031136267.1">
    <property type="nucleotide sequence ID" value="NZ_ASYR01000074.1"/>
</dbReference>
<dbReference type="InterPro" id="IPR023187">
    <property type="entry name" value="Tscrpt_reg_MarR-type_CS"/>
</dbReference>
<protein>
    <submittedName>
        <fullName evidence="6">HTH-type transcriptional regulator MhqR</fullName>
    </submittedName>
</protein>
<dbReference type="GO" id="GO:0003677">
    <property type="term" value="F:DNA binding"/>
    <property type="evidence" value="ECO:0007669"/>
    <property type="project" value="UniProtKB-KW"/>
</dbReference>
<dbReference type="PROSITE" id="PS50995">
    <property type="entry name" value="HTH_MARR_2"/>
    <property type="match status" value="1"/>
</dbReference>
<dbReference type="PRINTS" id="PR00598">
    <property type="entry name" value="HTHMARR"/>
</dbReference>
<comment type="caution">
    <text evidence="6">The sequence shown here is derived from an EMBL/GenBank/DDBJ whole genome shotgun (WGS) entry which is preliminary data.</text>
</comment>
<dbReference type="PANTHER" id="PTHR33164">
    <property type="entry name" value="TRANSCRIPTIONAL REGULATOR, MARR FAMILY"/>
    <property type="match status" value="1"/>
</dbReference>
<dbReference type="SUPFAM" id="SSF46785">
    <property type="entry name" value="Winged helix' DNA-binding domain"/>
    <property type="match status" value="1"/>
</dbReference>
<evidence type="ECO:0000313" key="7">
    <source>
        <dbReference type="Proteomes" id="UP000194318"/>
    </source>
</evidence>
<evidence type="ECO:0000256" key="3">
    <source>
        <dbReference type="ARBA" id="ARBA00023163"/>
    </source>
</evidence>
<dbReference type="InterPro" id="IPR000835">
    <property type="entry name" value="HTH_MarR-typ"/>
</dbReference>
<evidence type="ECO:0000313" key="6">
    <source>
        <dbReference type="EMBL" id="OSY50353.1"/>
    </source>
</evidence>
<dbReference type="Pfam" id="PF12802">
    <property type="entry name" value="MarR_2"/>
    <property type="match status" value="1"/>
</dbReference>
<dbReference type="SMART" id="SM00347">
    <property type="entry name" value="HTH_MARR"/>
    <property type="match status" value="1"/>
</dbReference>
<proteinExistence type="predicted"/>
<keyword evidence="3" id="KW-0804">Transcription</keyword>
<dbReference type="InterPro" id="IPR039422">
    <property type="entry name" value="MarR/SlyA-like"/>
</dbReference>
<dbReference type="Proteomes" id="UP000731519">
    <property type="component" value="Unassembled WGS sequence"/>
</dbReference>
<dbReference type="AlphaFoldDB" id="A0A1Y2NS74"/>
<dbReference type="PANTHER" id="PTHR33164:SF104">
    <property type="entry name" value="TRANSCRIPTIONAL REGULATORY PROTEIN"/>
    <property type="match status" value="1"/>
</dbReference>
<gene>
    <name evidence="6" type="primary">mhqR_3</name>
    <name evidence="6" type="ORF">BG846_04010</name>
    <name evidence="5" type="ORF">K701_30680</name>
</gene>
<accession>A0A1Y2NS74</accession>
<evidence type="ECO:0000313" key="5">
    <source>
        <dbReference type="EMBL" id="KAF0646065.1"/>
    </source>
</evidence>
<reference evidence="6 7" key="2">
    <citation type="submission" date="2016-09" db="EMBL/GenBank/DDBJ databases">
        <title>Streptomyces fradiae DSM40063, a candidate organism with high potential of specific P450 cytochromes.</title>
        <authorList>
            <person name="Grumaz C."/>
            <person name="Vainshtein Y."/>
            <person name="Kirstahler P."/>
            <person name="Sohn K."/>
        </authorList>
    </citation>
    <scope>NUCLEOTIDE SEQUENCE [LARGE SCALE GENOMIC DNA]</scope>
    <source>
        <strain evidence="6 7">DSM 40063</strain>
    </source>
</reference>
<evidence type="ECO:0000313" key="8">
    <source>
        <dbReference type="Proteomes" id="UP000731519"/>
    </source>
</evidence>
<evidence type="ECO:0000256" key="2">
    <source>
        <dbReference type="ARBA" id="ARBA00023125"/>
    </source>
</evidence>
<name>A0A1Y2NS74_STRFR</name>
<dbReference type="GO" id="GO:0006950">
    <property type="term" value="P:response to stress"/>
    <property type="evidence" value="ECO:0007669"/>
    <property type="project" value="TreeGrafter"/>
</dbReference>
<feature type="domain" description="HTH marR-type" evidence="4">
    <location>
        <begin position="23"/>
        <end position="156"/>
    </location>
</feature>
<dbReference type="Proteomes" id="UP000194318">
    <property type="component" value="Unassembled WGS sequence"/>
</dbReference>
<dbReference type="EMBL" id="MIFZ01000284">
    <property type="protein sequence ID" value="OSY50353.1"/>
    <property type="molecule type" value="Genomic_DNA"/>
</dbReference>
<evidence type="ECO:0000259" key="4">
    <source>
        <dbReference type="PROSITE" id="PS50995"/>
    </source>
</evidence>
<evidence type="ECO:0000256" key="1">
    <source>
        <dbReference type="ARBA" id="ARBA00023015"/>
    </source>
</evidence>
<dbReference type="PROSITE" id="PS01117">
    <property type="entry name" value="HTH_MARR_1"/>
    <property type="match status" value="1"/>
</dbReference>
<keyword evidence="1" id="KW-0805">Transcription regulation</keyword>
<sequence>MRDSVDHFMDQWAAQRTDLDLEAMGAIGRILRLSRHVSAGLKSYFAEHDMETWEFDVLATLRRNGRPLTPKALGASVMIGSAALTNRIDRLAARGLVVREAIPGDRRSLNIALTPDGRDLVDSVVEGHVANQRAMLDTLGGDEREELNRLLRTLLTSFGDTP</sequence>